<organism evidence="1">
    <name type="scientific">Rhizophora mucronata</name>
    <name type="common">Asiatic mangrove</name>
    <dbReference type="NCBI Taxonomy" id="61149"/>
    <lineage>
        <taxon>Eukaryota</taxon>
        <taxon>Viridiplantae</taxon>
        <taxon>Streptophyta</taxon>
        <taxon>Embryophyta</taxon>
        <taxon>Tracheophyta</taxon>
        <taxon>Spermatophyta</taxon>
        <taxon>Magnoliopsida</taxon>
        <taxon>eudicotyledons</taxon>
        <taxon>Gunneridae</taxon>
        <taxon>Pentapetalae</taxon>
        <taxon>rosids</taxon>
        <taxon>fabids</taxon>
        <taxon>Malpighiales</taxon>
        <taxon>Rhizophoraceae</taxon>
        <taxon>Rhizophora</taxon>
    </lineage>
</organism>
<evidence type="ECO:0000313" key="1">
    <source>
        <dbReference type="EMBL" id="MBX50662.1"/>
    </source>
</evidence>
<reference evidence="1" key="1">
    <citation type="submission" date="2018-02" db="EMBL/GenBank/DDBJ databases">
        <title>Rhizophora mucronata_Transcriptome.</title>
        <authorList>
            <person name="Meera S.P."/>
            <person name="Sreeshan A."/>
            <person name="Augustine A."/>
        </authorList>
    </citation>
    <scope>NUCLEOTIDE SEQUENCE</scope>
    <source>
        <tissue evidence="1">Leaf</tissue>
    </source>
</reference>
<dbReference type="AlphaFoldDB" id="A0A2P2P7F2"/>
<dbReference type="EMBL" id="GGEC01070178">
    <property type="protein sequence ID" value="MBX50662.1"/>
    <property type="molecule type" value="Transcribed_RNA"/>
</dbReference>
<sequence length="54" mass="6146">MYKRKSVSNHRVLSTLHASDRGDGIDTSTLRLSYLSPCAILLVIRSMESHWFPV</sequence>
<name>A0A2P2P7F2_RHIMU</name>
<protein>
    <submittedName>
        <fullName evidence="1">Uncharacterized protein</fullName>
    </submittedName>
</protein>
<accession>A0A2P2P7F2</accession>
<proteinExistence type="predicted"/>